<dbReference type="GO" id="GO:0044183">
    <property type="term" value="F:protein folding chaperone"/>
    <property type="evidence" value="ECO:0007669"/>
    <property type="project" value="TreeGrafter"/>
</dbReference>
<dbReference type="PROSITE" id="PS00636">
    <property type="entry name" value="DNAJ_1"/>
    <property type="match status" value="1"/>
</dbReference>
<evidence type="ECO:0000256" key="1">
    <source>
        <dbReference type="SAM" id="Phobius"/>
    </source>
</evidence>
<dbReference type="Pfam" id="PF00226">
    <property type="entry name" value="DnaJ"/>
    <property type="match status" value="1"/>
</dbReference>
<accession>A0A8J2X4K0</accession>
<protein>
    <recommendedName>
        <fullName evidence="2">J domain-containing protein</fullName>
    </recommendedName>
</protein>
<keyword evidence="1" id="KW-0812">Transmembrane</keyword>
<dbReference type="PROSITE" id="PS50076">
    <property type="entry name" value="DNAJ_2"/>
    <property type="match status" value="1"/>
</dbReference>
<dbReference type="CDD" id="cd06257">
    <property type="entry name" value="DnaJ"/>
    <property type="match status" value="1"/>
</dbReference>
<proteinExistence type="predicted"/>
<dbReference type="GO" id="GO:0005737">
    <property type="term" value="C:cytoplasm"/>
    <property type="evidence" value="ECO:0007669"/>
    <property type="project" value="TreeGrafter"/>
</dbReference>
<reference evidence="3" key="1">
    <citation type="submission" date="2021-11" db="EMBL/GenBank/DDBJ databases">
        <authorList>
            <consortium name="Genoscope - CEA"/>
            <person name="William W."/>
        </authorList>
    </citation>
    <scope>NUCLEOTIDE SEQUENCE</scope>
</reference>
<dbReference type="Proteomes" id="UP000789595">
    <property type="component" value="Unassembled WGS sequence"/>
</dbReference>
<dbReference type="SUPFAM" id="SSF46565">
    <property type="entry name" value="Chaperone J-domain"/>
    <property type="match status" value="1"/>
</dbReference>
<evidence type="ECO:0000313" key="3">
    <source>
        <dbReference type="EMBL" id="CAH0374366.1"/>
    </source>
</evidence>
<keyword evidence="1" id="KW-0472">Membrane</keyword>
<dbReference type="GO" id="GO:0051087">
    <property type="term" value="F:protein-folding chaperone binding"/>
    <property type="evidence" value="ECO:0007669"/>
    <property type="project" value="TreeGrafter"/>
</dbReference>
<dbReference type="Gene3D" id="1.10.287.110">
    <property type="entry name" value="DnaJ domain"/>
    <property type="match status" value="1"/>
</dbReference>
<gene>
    <name evidence="3" type="ORF">PECAL_4P16420</name>
</gene>
<dbReference type="EMBL" id="CAKKNE010000004">
    <property type="protein sequence ID" value="CAH0374366.1"/>
    <property type="molecule type" value="Genomic_DNA"/>
</dbReference>
<dbReference type="PRINTS" id="PR00625">
    <property type="entry name" value="JDOMAIN"/>
</dbReference>
<feature type="transmembrane region" description="Helical" evidence="1">
    <location>
        <begin position="178"/>
        <end position="199"/>
    </location>
</feature>
<keyword evidence="1" id="KW-1133">Transmembrane helix</keyword>
<dbReference type="AlphaFoldDB" id="A0A8J2X4K0"/>
<dbReference type="InterPro" id="IPR036869">
    <property type="entry name" value="J_dom_sf"/>
</dbReference>
<comment type="caution">
    <text evidence="3">The sequence shown here is derived from an EMBL/GenBank/DDBJ whole genome shotgun (WGS) entry which is preliminary data.</text>
</comment>
<dbReference type="PANTHER" id="PTHR43948:SF10">
    <property type="entry name" value="MRJ, ISOFORM E"/>
    <property type="match status" value="1"/>
</dbReference>
<dbReference type="InterPro" id="IPR001623">
    <property type="entry name" value="DnaJ_domain"/>
</dbReference>
<organism evidence="3 4">
    <name type="scientific">Pelagomonas calceolata</name>
    <dbReference type="NCBI Taxonomy" id="35677"/>
    <lineage>
        <taxon>Eukaryota</taxon>
        <taxon>Sar</taxon>
        <taxon>Stramenopiles</taxon>
        <taxon>Ochrophyta</taxon>
        <taxon>Pelagophyceae</taxon>
        <taxon>Pelagomonadales</taxon>
        <taxon>Pelagomonadaceae</taxon>
        <taxon>Pelagomonas</taxon>
    </lineage>
</organism>
<dbReference type="GO" id="GO:0051082">
    <property type="term" value="F:unfolded protein binding"/>
    <property type="evidence" value="ECO:0007669"/>
    <property type="project" value="TreeGrafter"/>
</dbReference>
<dbReference type="InterPro" id="IPR018253">
    <property type="entry name" value="DnaJ_domain_CS"/>
</dbReference>
<name>A0A8J2X4K0_9STRA</name>
<sequence>MASTSNVASDDYYKVLGVDRNCDEAALKKAYRRAAVKWHPDKWSSKSQAEQKAAEENFKRVAEAYDALSDPQKRAAYDRYGKDGSRSVDQGGSGAPHVDPEELFRQFFGGAMGGPGMAFGGMPMGGMHFGGGPGMAFYVNGVPVGGRRRGGAPQPMEMPQIEVPPFVEALIKTVPPPLLVVGVLAFVMLAMQLVSALMQFLMPVMFPLLMVNNFAPQNLRAPLMLGLVATSLATAFL</sequence>
<dbReference type="PANTHER" id="PTHR43948">
    <property type="entry name" value="DNAJ HOMOLOG SUBFAMILY B"/>
    <property type="match status" value="1"/>
</dbReference>
<evidence type="ECO:0000313" key="4">
    <source>
        <dbReference type="Proteomes" id="UP000789595"/>
    </source>
</evidence>
<evidence type="ECO:0000259" key="2">
    <source>
        <dbReference type="PROSITE" id="PS50076"/>
    </source>
</evidence>
<dbReference type="SMART" id="SM00271">
    <property type="entry name" value="DnaJ"/>
    <property type="match status" value="1"/>
</dbReference>
<keyword evidence="4" id="KW-1185">Reference proteome</keyword>
<feature type="domain" description="J" evidence="2">
    <location>
        <begin position="11"/>
        <end position="81"/>
    </location>
</feature>
<dbReference type="OrthoDB" id="10250354at2759"/>